<feature type="domain" description="Metalloprotease TldD/E central" evidence="4">
    <location>
        <begin position="129"/>
        <end position="236"/>
    </location>
</feature>
<evidence type="ECO:0000256" key="1">
    <source>
        <dbReference type="ARBA" id="ARBA00005836"/>
    </source>
</evidence>
<evidence type="ECO:0000313" key="5">
    <source>
        <dbReference type="EMBL" id="KGP62619.1"/>
    </source>
</evidence>
<dbReference type="OrthoDB" id="9803618at2"/>
<comment type="caution">
    <text evidence="5">The sequence shown here is derived from an EMBL/GenBank/DDBJ whole genome shotgun (WGS) entry which is preliminary data.</text>
</comment>
<dbReference type="InterPro" id="IPR045570">
    <property type="entry name" value="Metalloprtase-TldD/E_cen_dom"/>
</dbReference>
<dbReference type="GO" id="GO:0006508">
    <property type="term" value="P:proteolysis"/>
    <property type="evidence" value="ECO:0007669"/>
    <property type="project" value="InterPro"/>
</dbReference>
<evidence type="ECO:0000259" key="2">
    <source>
        <dbReference type="Pfam" id="PF01523"/>
    </source>
</evidence>
<dbReference type="InterPro" id="IPR047657">
    <property type="entry name" value="PmbA"/>
</dbReference>
<dbReference type="Pfam" id="PF19289">
    <property type="entry name" value="PmbA_TldD_3rd"/>
    <property type="match status" value="1"/>
</dbReference>
<dbReference type="GO" id="GO:0008237">
    <property type="term" value="F:metallopeptidase activity"/>
    <property type="evidence" value="ECO:0007669"/>
    <property type="project" value="InterPro"/>
</dbReference>
<dbReference type="Proteomes" id="UP000054422">
    <property type="component" value="Unassembled WGS sequence"/>
</dbReference>
<dbReference type="InterPro" id="IPR036059">
    <property type="entry name" value="TldD/PmbA_sf"/>
</dbReference>
<dbReference type="AlphaFoldDB" id="A0A0A2ST32"/>
<dbReference type="Pfam" id="PF01523">
    <property type="entry name" value="PmbA_TldD_1st"/>
    <property type="match status" value="1"/>
</dbReference>
<evidence type="ECO:0000259" key="4">
    <source>
        <dbReference type="Pfam" id="PF19290"/>
    </source>
</evidence>
<dbReference type="NCBIfam" id="NF008268">
    <property type="entry name" value="PRK11040.1"/>
    <property type="match status" value="1"/>
</dbReference>
<reference evidence="5 6" key="1">
    <citation type="submission" date="2014-05" db="EMBL/GenBank/DDBJ databases">
        <authorList>
            <person name="Rizzardi K."/>
            <person name="Winiecka-Krusnell J."/>
            <person name="Ramliden M."/>
            <person name="Alm E."/>
            <person name="Andersson S."/>
            <person name="Byfors S."/>
        </authorList>
    </citation>
    <scope>NUCLEOTIDE SEQUENCE [LARGE SCALE GENOMIC DNA]</scope>
    <source>
        <strain evidence="5 6">LEGN</strain>
    </source>
</reference>
<dbReference type="RefSeq" id="WP_035890789.1">
    <property type="nucleotide sequence ID" value="NZ_JNCF01000052.1"/>
</dbReference>
<feature type="domain" description="Metalloprotease TldD/E N-terminal" evidence="2">
    <location>
        <begin position="40"/>
        <end position="102"/>
    </location>
</feature>
<dbReference type="GO" id="GO:0005829">
    <property type="term" value="C:cytosol"/>
    <property type="evidence" value="ECO:0007669"/>
    <property type="project" value="TreeGrafter"/>
</dbReference>
<dbReference type="InterPro" id="IPR035068">
    <property type="entry name" value="TldD/PmbA_N"/>
</dbReference>
<dbReference type="PANTHER" id="PTHR43421">
    <property type="entry name" value="METALLOPROTEASE PMBA"/>
    <property type="match status" value="1"/>
</dbReference>
<feature type="domain" description="Metalloprotease TldD/E C-terminal" evidence="3">
    <location>
        <begin position="244"/>
        <end position="451"/>
    </location>
</feature>
<dbReference type="InterPro" id="IPR002510">
    <property type="entry name" value="Metalloprtase-TldD/E_N"/>
</dbReference>
<dbReference type="Gene3D" id="3.30.2290.10">
    <property type="entry name" value="PmbA/TldD superfamily"/>
    <property type="match status" value="1"/>
</dbReference>
<comment type="similarity">
    <text evidence="1">Belongs to the peptidase U62 family.</text>
</comment>
<dbReference type="EMBL" id="JNCF01000052">
    <property type="protein sequence ID" value="KGP62619.1"/>
    <property type="molecule type" value="Genomic_DNA"/>
</dbReference>
<dbReference type="PANTHER" id="PTHR43421:SF1">
    <property type="entry name" value="METALLOPROTEASE PMBA"/>
    <property type="match status" value="1"/>
</dbReference>
<evidence type="ECO:0000259" key="3">
    <source>
        <dbReference type="Pfam" id="PF19289"/>
    </source>
</evidence>
<dbReference type="InterPro" id="IPR045569">
    <property type="entry name" value="Metalloprtase-TldD/E_C"/>
</dbReference>
<accession>A0A0A2ST32</accession>
<sequence>MQIKPQNSNSAVYKSTTELTRVIKDVLALAKKEGATDVAVAVNYDRGFSVDVRMGEVETVAFSEDKGVGLTVYIGQRKGGASSTDTSPAALESLVKAACEIARVSAEDPCFGLADKELMTTNHPDLDLYHPWDITPQQAIEIALKCESHALSLDKRIANSDGVNVSTHESHHGYANTNGCEGFIHSTRHSISCSVIAEEHGEMQREYDYTTTRDAKNLVAAELIAEKAVERALSRLGSRQIKTQMTPVIFSSRVSSGLLGSFVNAISGSNLYRKNSFLLDSIGQQLFPEFVRIYEQPHLKGALGSSPFDAEGVPTRPNVLVERGRLLQYVLGSYSARKMGLKTTGNSDGVHNLTIDPTCGDLSELLKIMKNGLLVTELMGQGVNGTTGDYSRGASGYWVENGIIQYPVDEITIAGNLKEMYQMISAIGSDINPNISTRCGSILIEKMMVAGE</sequence>
<organism evidence="5 6">
    <name type="scientific">Legionella norrlandica</name>
    <dbReference type="NCBI Taxonomy" id="1498499"/>
    <lineage>
        <taxon>Bacteria</taxon>
        <taxon>Pseudomonadati</taxon>
        <taxon>Pseudomonadota</taxon>
        <taxon>Gammaproteobacteria</taxon>
        <taxon>Legionellales</taxon>
        <taxon>Legionellaceae</taxon>
        <taxon>Legionella</taxon>
    </lineage>
</organism>
<name>A0A0A2ST32_9GAMM</name>
<gene>
    <name evidence="5" type="primary">pmbA</name>
    <name evidence="5" type="ORF">EP47_01005</name>
</gene>
<keyword evidence="6" id="KW-1185">Reference proteome</keyword>
<evidence type="ECO:0000313" key="6">
    <source>
        <dbReference type="Proteomes" id="UP000054422"/>
    </source>
</evidence>
<proteinExistence type="inferred from homology"/>
<dbReference type="SUPFAM" id="SSF111283">
    <property type="entry name" value="Putative modulator of DNA gyrase, PmbA/TldD"/>
    <property type="match status" value="1"/>
</dbReference>
<dbReference type="Pfam" id="PF19290">
    <property type="entry name" value="PmbA_TldD_2nd"/>
    <property type="match status" value="1"/>
</dbReference>
<protein>
    <submittedName>
        <fullName evidence="5">Peptidase PmbA</fullName>
    </submittedName>
</protein>